<protein>
    <submittedName>
        <fullName evidence="3">Peptidyl-prolyl cis-trans isomerase CYP22</fullName>
    </submittedName>
</protein>
<dbReference type="Pfam" id="PF00160">
    <property type="entry name" value="Pro_isomerase"/>
    <property type="match status" value="1"/>
</dbReference>
<dbReference type="GO" id="GO:0016018">
    <property type="term" value="F:cyclosporin A binding"/>
    <property type="evidence" value="ECO:0007669"/>
    <property type="project" value="TreeGrafter"/>
</dbReference>
<dbReference type="AlphaFoldDB" id="A0A4C1W485"/>
<reference evidence="3 4" key="1">
    <citation type="journal article" date="2019" name="Commun. Biol.">
        <title>The bagworm genome reveals a unique fibroin gene that provides high tensile strength.</title>
        <authorList>
            <person name="Kono N."/>
            <person name="Nakamura H."/>
            <person name="Ohtoshi R."/>
            <person name="Tomita M."/>
            <person name="Numata K."/>
            <person name="Arakawa K."/>
        </authorList>
    </citation>
    <scope>NUCLEOTIDE SEQUENCE [LARGE SCALE GENOMIC DNA]</scope>
</reference>
<dbReference type="GO" id="GO:0006457">
    <property type="term" value="P:protein folding"/>
    <property type="evidence" value="ECO:0007669"/>
    <property type="project" value="TreeGrafter"/>
</dbReference>
<gene>
    <name evidence="3" type="primary">CYP22</name>
    <name evidence="3" type="ORF">EVAR_33411_1</name>
</gene>
<dbReference type="InterPro" id="IPR029000">
    <property type="entry name" value="Cyclophilin-like_dom_sf"/>
</dbReference>
<feature type="region of interest" description="Disordered" evidence="1">
    <location>
        <begin position="74"/>
        <end position="103"/>
    </location>
</feature>
<dbReference type="GO" id="GO:0003755">
    <property type="term" value="F:peptidyl-prolyl cis-trans isomerase activity"/>
    <property type="evidence" value="ECO:0007669"/>
    <property type="project" value="InterPro"/>
</dbReference>
<accession>A0A4C1W485</accession>
<dbReference type="PROSITE" id="PS50072">
    <property type="entry name" value="CSA_PPIASE_2"/>
    <property type="match status" value="1"/>
</dbReference>
<evidence type="ECO:0000259" key="2">
    <source>
        <dbReference type="PROSITE" id="PS50072"/>
    </source>
</evidence>
<dbReference type="GO" id="GO:0005737">
    <property type="term" value="C:cytoplasm"/>
    <property type="evidence" value="ECO:0007669"/>
    <property type="project" value="TreeGrafter"/>
</dbReference>
<dbReference type="EMBL" id="BGZK01000462">
    <property type="protein sequence ID" value="GBP44984.1"/>
    <property type="molecule type" value="Genomic_DNA"/>
</dbReference>
<comment type="caution">
    <text evidence="3">The sequence shown here is derived from an EMBL/GenBank/DDBJ whole genome shotgun (WGS) entry which is preliminary data.</text>
</comment>
<sequence length="121" mass="13597">MANLIFDFKGGDVIFDDGSGSISIYGEKFEDENLDTEHTGPGFVSMANRGKDTNGCQFFNNNDSDTMAGPFAHRYRKGGGRPERGAFGRAYPDRRRRPADAPRAHRRLRSVAHFPAFLHFR</sequence>
<evidence type="ECO:0000313" key="3">
    <source>
        <dbReference type="EMBL" id="GBP44984.1"/>
    </source>
</evidence>
<dbReference type="PANTHER" id="PTHR11071:SF559">
    <property type="entry name" value="PEPTIDYL-PROLYL CIS-TRANS ISOMERASE"/>
    <property type="match status" value="1"/>
</dbReference>
<dbReference type="Gene3D" id="2.40.100.10">
    <property type="entry name" value="Cyclophilin-like"/>
    <property type="match status" value="1"/>
</dbReference>
<name>A0A4C1W485_EUMVA</name>
<evidence type="ECO:0000256" key="1">
    <source>
        <dbReference type="SAM" id="MobiDB-lite"/>
    </source>
</evidence>
<dbReference type="Proteomes" id="UP000299102">
    <property type="component" value="Unassembled WGS sequence"/>
</dbReference>
<dbReference type="InterPro" id="IPR002130">
    <property type="entry name" value="Cyclophilin-type_PPIase_dom"/>
</dbReference>
<dbReference type="SUPFAM" id="SSF50891">
    <property type="entry name" value="Cyclophilin-like"/>
    <property type="match status" value="1"/>
</dbReference>
<evidence type="ECO:0000313" key="4">
    <source>
        <dbReference type="Proteomes" id="UP000299102"/>
    </source>
</evidence>
<feature type="domain" description="PPIase cyclophilin-type" evidence="2">
    <location>
        <begin position="6"/>
        <end position="89"/>
    </location>
</feature>
<dbReference type="PANTHER" id="PTHR11071">
    <property type="entry name" value="PEPTIDYL-PROLYL CIS-TRANS ISOMERASE"/>
    <property type="match status" value="1"/>
</dbReference>
<dbReference type="OrthoDB" id="10064525at2759"/>
<keyword evidence="4" id="KW-1185">Reference proteome</keyword>
<proteinExistence type="predicted"/>
<organism evidence="3 4">
    <name type="scientific">Eumeta variegata</name>
    <name type="common">Bagworm moth</name>
    <name type="synonym">Eumeta japonica</name>
    <dbReference type="NCBI Taxonomy" id="151549"/>
    <lineage>
        <taxon>Eukaryota</taxon>
        <taxon>Metazoa</taxon>
        <taxon>Ecdysozoa</taxon>
        <taxon>Arthropoda</taxon>
        <taxon>Hexapoda</taxon>
        <taxon>Insecta</taxon>
        <taxon>Pterygota</taxon>
        <taxon>Neoptera</taxon>
        <taxon>Endopterygota</taxon>
        <taxon>Lepidoptera</taxon>
        <taxon>Glossata</taxon>
        <taxon>Ditrysia</taxon>
        <taxon>Tineoidea</taxon>
        <taxon>Psychidae</taxon>
        <taxon>Oiketicinae</taxon>
        <taxon>Eumeta</taxon>
    </lineage>
</organism>
<dbReference type="STRING" id="151549.A0A4C1W485"/>
<keyword evidence="3" id="KW-0413">Isomerase</keyword>